<comment type="caution">
    <text evidence="1">The sequence shown here is derived from an EMBL/GenBank/DDBJ whole genome shotgun (WGS) entry which is preliminary data.</text>
</comment>
<keyword evidence="2" id="KW-1185">Reference proteome</keyword>
<sequence>DRFHRHLGLELRAVALPRRLHSRPFLQVGMSLTPCPNFRDHLTHLWPEDRERVAIGRLTLVASTDEAKIGDPVMNHDPTMLIDGIEAGDDPILQIRRGVYEASAALRSGGWRRGRPDSAETHSSRP</sequence>
<dbReference type="Gene3D" id="2.40.180.10">
    <property type="entry name" value="Catalase core domain"/>
    <property type="match status" value="1"/>
</dbReference>
<reference evidence="2" key="1">
    <citation type="journal article" date="2019" name="Int. J. Syst. Evol. Microbiol.">
        <title>The Global Catalogue of Microorganisms (GCM) 10K type strain sequencing project: providing services to taxonomists for standard genome sequencing and annotation.</title>
        <authorList>
            <consortium name="The Broad Institute Genomics Platform"/>
            <consortium name="The Broad Institute Genome Sequencing Center for Infectious Disease"/>
            <person name="Wu L."/>
            <person name="Ma J."/>
        </authorList>
    </citation>
    <scope>NUCLEOTIDE SEQUENCE [LARGE SCALE GENOMIC DNA]</scope>
    <source>
        <strain evidence="2">CCUG 54329</strain>
    </source>
</reference>
<protein>
    <submittedName>
        <fullName evidence="1">Uncharacterized protein</fullName>
    </submittedName>
</protein>
<proteinExistence type="predicted"/>
<dbReference type="RefSeq" id="WP_380909701.1">
    <property type="nucleotide sequence ID" value="NZ_JBHTLS010000099.1"/>
</dbReference>
<dbReference type="Gene3D" id="1.20.1280.120">
    <property type="match status" value="1"/>
</dbReference>
<dbReference type="SUPFAM" id="SSF56634">
    <property type="entry name" value="Heme-dependent catalase-like"/>
    <property type="match status" value="1"/>
</dbReference>
<gene>
    <name evidence="1" type="ORF">ACFQ24_06000</name>
</gene>
<organism evidence="1 2">
    <name type="scientific">Sphingobium olei</name>
    <dbReference type="NCBI Taxonomy" id="420955"/>
    <lineage>
        <taxon>Bacteria</taxon>
        <taxon>Pseudomonadati</taxon>
        <taxon>Pseudomonadota</taxon>
        <taxon>Alphaproteobacteria</taxon>
        <taxon>Sphingomonadales</taxon>
        <taxon>Sphingomonadaceae</taxon>
        <taxon>Sphingobium</taxon>
    </lineage>
</organism>
<evidence type="ECO:0000313" key="2">
    <source>
        <dbReference type="Proteomes" id="UP001597203"/>
    </source>
</evidence>
<evidence type="ECO:0000313" key="1">
    <source>
        <dbReference type="EMBL" id="MFD1104423.1"/>
    </source>
</evidence>
<accession>A0ABW3NYR7</accession>
<name>A0ABW3NYR7_9SPHN</name>
<feature type="non-terminal residue" evidence="1">
    <location>
        <position position="1"/>
    </location>
</feature>
<dbReference type="Proteomes" id="UP001597203">
    <property type="component" value="Unassembled WGS sequence"/>
</dbReference>
<dbReference type="InterPro" id="IPR020835">
    <property type="entry name" value="Catalase_sf"/>
</dbReference>
<dbReference type="EMBL" id="JBHTLS010000099">
    <property type="protein sequence ID" value="MFD1104423.1"/>
    <property type="molecule type" value="Genomic_DNA"/>
</dbReference>